<evidence type="ECO:0000256" key="1">
    <source>
        <dbReference type="SAM" id="Phobius"/>
    </source>
</evidence>
<keyword evidence="3" id="KW-1185">Reference proteome</keyword>
<keyword evidence="1" id="KW-0472">Membrane</keyword>
<proteinExistence type="predicted"/>
<evidence type="ECO:0000313" key="2">
    <source>
        <dbReference type="EMBL" id="SDG96347.1"/>
    </source>
</evidence>
<keyword evidence="1" id="KW-0812">Transmembrane</keyword>
<keyword evidence="1" id="KW-1133">Transmembrane helix</keyword>
<organism evidence="2 3">
    <name type="scientific">Bosea robiniae</name>
    <dbReference type="NCBI Taxonomy" id="1036780"/>
    <lineage>
        <taxon>Bacteria</taxon>
        <taxon>Pseudomonadati</taxon>
        <taxon>Pseudomonadota</taxon>
        <taxon>Alphaproteobacteria</taxon>
        <taxon>Hyphomicrobiales</taxon>
        <taxon>Boseaceae</taxon>
        <taxon>Bosea</taxon>
    </lineage>
</organism>
<evidence type="ECO:0000313" key="3">
    <source>
        <dbReference type="Proteomes" id="UP000199468"/>
    </source>
</evidence>
<gene>
    <name evidence="2" type="ORF">SAMN05421844_106121</name>
</gene>
<feature type="transmembrane region" description="Helical" evidence="1">
    <location>
        <begin position="7"/>
        <end position="30"/>
    </location>
</feature>
<name>A0ABY0P8N9_9HYPH</name>
<sequence>MTAARKLAAGLAEIASLGVFLGMIWLWAAILSGPHV</sequence>
<accession>A0ABY0P8N9</accession>
<dbReference type="Proteomes" id="UP000199468">
    <property type="component" value="Unassembled WGS sequence"/>
</dbReference>
<protein>
    <submittedName>
        <fullName evidence="2">Uncharacterized protein</fullName>
    </submittedName>
</protein>
<reference evidence="2 3" key="1">
    <citation type="submission" date="2016-10" db="EMBL/GenBank/DDBJ databases">
        <authorList>
            <person name="Varghese N."/>
            <person name="Submissions S."/>
        </authorList>
    </citation>
    <scope>NUCLEOTIDE SEQUENCE [LARGE SCALE GENOMIC DNA]</scope>
    <source>
        <strain evidence="2 3">DSM 26672</strain>
    </source>
</reference>
<dbReference type="EMBL" id="FNBZ01000006">
    <property type="protein sequence ID" value="SDG96347.1"/>
    <property type="molecule type" value="Genomic_DNA"/>
</dbReference>
<comment type="caution">
    <text evidence="2">The sequence shown here is derived from an EMBL/GenBank/DDBJ whole genome shotgun (WGS) entry which is preliminary data.</text>
</comment>